<evidence type="ECO:0000259" key="3">
    <source>
        <dbReference type="PROSITE" id="PS50110"/>
    </source>
</evidence>
<evidence type="ECO:0000313" key="5">
    <source>
        <dbReference type="Proteomes" id="UP000757435"/>
    </source>
</evidence>
<dbReference type="InterPro" id="IPR025497">
    <property type="entry name" value="PatA-like_N"/>
</dbReference>
<protein>
    <submittedName>
        <fullName evidence="4">Response regulator</fullName>
    </submittedName>
</protein>
<evidence type="ECO:0000313" key="4">
    <source>
        <dbReference type="EMBL" id="MBW4658681.1"/>
    </source>
</evidence>
<dbReference type="InterPro" id="IPR024186">
    <property type="entry name" value="Sig_transdc_resp-reg_PatA"/>
</dbReference>
<gene>
    <name evidence="4" type="ORF">KME15_08405</name>
</gene>
<organism evidence="4 5">
    <name type="scientific">Drouetiella hepatica Uher 2000/2452</name>
    <dbReference type="NCBI Taxonomy" id="904376"/>
    <lineage>
        <taxon>Bacteria</taxon>
        <taxon>Bacillati</taxon>
        <taxon>Cyanobacteriota</taxon>
        <taxon>Cyanophyceae</taxon>
        <taxon>Oculatellales</taxon>
        <taxon>Oculatellaceae</taxon>
        <taxon>Drouetiella</taxon>
    </lineage>
</organism>
<dbReference type="Gene3D" id="3.40.50.2300">
    <property type="match status" value="1"/>
</dbReference>
<dbReference type="PROSITE" id="PS50110">
    <property type="entry name" value="RESPONSE_REGULATORY"/>
    <property type="match status" value="1"/>
</dbReference>
<dbReference type="EMBL" id="JAHHHD010000006">
    <property type="protein sequence ID" value="MBW4658681.1"/>
    <property type="molecule type" value="Genomic_DNA"/>
</dbReference>
<dbReference type="Pfam" id="PF00072">
    <property type="entry name" value="Response_reg"/>
    <property type="match status" value="1"/>
</dbReference>
<dbReference type="InterPro" id="IPR050595">
    <property type="entry name" value="Bact_response_regulator"/>
</dbReference>
<evidence type="ECO:0000256" key="2">
    <source>
        <dbReference type="PROSITE-ProRule" id="PRU00169"/>
    </source>
</evidence>
<dbReference type="AlphaFoldDB" id="A0A951QBA6"/>
<dbReference type="Proteomes" id="UP000757435">
    <property type="component" value="Unassembled WGS sequence"/>
</dbReference>
<reference evidence="4" key="1">
    <citation type="submission" date="2021-05" db="EMBL/GenBank/DDBJ databases">
        <authorList>
            <person name="Pietrasiak N."/>
            <person name="Ward R."/>
            <person name="Stajich J.E."/>
            <person name="Kurbessoian T."/>
        </authorList>
    </citation>
    <scope>NUCLEOTIDE SEQUENCE</scope>
    <source>
        <strain evidence="4">UHER 2000/2452</strain>
    </source>
</reference>
<dbReference type="SUPFAM" id="SSF52172">
    <property type="entry name" value="CheY-like"/>
    <property type="match status" value="1"/>
</dbReference>
<dbReference type="GO" id="GO:0000160">
    <property type="term" value="P:phosphorelay signal transduction system"/>
    <property type="evidence" value="ECO:0007669"/>
    <property type="project" value="InterPro"/>
</dbReference>
<evidence type="ECO:0000256" key="1">
    <source>
        <dbReference type="ARBA" id="ARBA00022553"/>
    </source>
</evidence>
<dbReference type="PIRSF" id="PIRSF005897">
    <property type="entry name" value="RR_PatA"/>
    <property type="match status" value="1"/>
</dbReference>
<dbReference type="PANTHER" id="PTHR44591">
    <property type="entry name" value="STRESS RESPONSE REGULATOR PROTEIN 1"/>
    <property type="match status" value="1"/>
</dbReference>
<feature type="modified residue" description="4-aspartylphosphate" evidence="2">
    <location>
        <position position="336"/>
    </location>
</feature>
<proteinExistence type="predicted"/>
<dbReference type="InterPro" id="IPR011006">
    <property type="entry name" value="CheY-like_superfamily"/>
</dbReference>
<keyword evidence="1 2" id="KW-0597">Phosphoprotein</keyword>
<reference evidence="4" key="2">
    <citation type="journal article" date="2022" name="Microbiol. Resour. Announc.">
        <title>Metagenome Sequencing to Explore Phylogenomics of Terrestrial Cyanobacteria.</title>
        <authorList>
            <person name="Ward R.D."/>
            <person name="Stajich J.E."/>
            <person name="Johansen J.R."/>
            <person name="Huntemann M."/>
            <person name="Clum A."/>
            <person name="Foster B."/>
            <person name="Foster B."/>
            <person name="Roux S."/>
            <person name="Palaniappan K."/>
            <person name="Varghese N."/>
            <person name="Mukherjee S."/>
            <person name="Reddy T.B.K."/>
            <person name="Daum C."/>
            <person name="Copeland A."/>
            <person name="Chen I.A."/>
            <person name="Ivanova N.N."/>
            <person name="Kyrpides N.C."/>
            <person name="Shapiro N."/>
            <person name="Eloe-Fadrosh E.A."/>
            <person name="Pietrasiak N."/>
        </authorList>
    </citation>
    <scope>NUCLEOTIDE SEQUENCE</scope>
    <source>
        <strain evidence="4">UHER 2000/2452</strain>
    </source>
</reference>
<comment type="caution">
    <text evidence="4">The sequence shown here is derived from an EMBL/GenBank/DDBJ whole genome shotgun (WGS) entry which is preliminary data.</text>
</comment>
<dbReference type="Pfam" id="PF14332">
    <property type="entry name" value="DUF4388"/>
    <property type="match status" value="1"/>
</dbReference>
<sequence>MVNCVNEVSRSVKGITVTQLANQLQSVAHSQFSGRLDFLTANERQWSLYFRLGRLIWTAGGEHRFRRWHRLMKQFCPTIHPNAIQPKEKELPRYWEYLVLSVLLKRQHIKRETVISLIQTAAFEVLFDLLHASEQITQISYAPDKQEQFGDPLAPLSAEQVLEQARQSWSEWNSAGLVHYSPNAVPVIKRPADLKQAVSAKTYQTLETLMRGDLTLRDLAKATGQELLTLTRVLAPHIQRDLIELCQMPDFPPPGCSEGGAVAAVSTPNPPVAAPTTAVSPAINAPLIVCIDDSLSVCKLMEQIMTSAGYRYVSVQDSVHALPLLLENKPALIFLDLVMPIASGYEICSQIRRMSAFKNTPVVILTGNDGIVDRVRARVVGASDFLSKPVNTEKVLAIVRQYLPIAPNSIAPNSTPSVTSSKQNTVDRSILVEQPAFPGNTYEMGETTALLLQKGMSETSAIP</sequence>
<dbReference type="PANTHER" id="PTHR44591:SF23">
    <property type="entry name" value="CHEY SUBFAMILY"/>
    <property type="match status" value="1"/>
</dbReference>
<dbReference type="InterPro" id="IPR001789">
    <property type="entry name" value="Sig_transdc_resp-reg_receiver"/>
</dbReference>
<feature type="domain" description="Response regulatory" evidence="3">
    <location>
        <begin position="287"/>
        <end position="403"/>
    </location>
</feature>
<dbReference type="SMART" id="SM00448">
    <property type="entry name" value="REC"/>
    <property type="match status" value="1"/>
</dbReference>
<accession>A0A951QBA6</accession>
<name>A0A951QBA6_9CYAN</name>